<evidence type="ECO:0000256" key="1">
    <source>
        <dbReference type="SAM" id="MobiDB-lite"/>
    </source>
</evidence>
<protein>
    <recommendedName>
        <fullName evidence="2">Protein kinase domain-containing protein</fullName>
    </recommendedName>
</protein>
<evidence type="ECO:0000259" key="2">
    <source>
        <dbReference type="PROSITE" id="PS50011"/>
    </source>
</evidence>
<dbReference type="SUPFAM" id="SSF56112">
    <property type="entry name" value="Protein kinase-like (PK-like)"/>
    <property type="match status" value="1"/>
</dbReference>
<dbReference type="EMBL" id="BSDZ01000013">
    <property type="protein sequence ID" value="GLI62415.1"/>
    <property type="molecule type" value="Genomic_DNA"/>
</dbReference>
<evidence type="ECO:0000313" key="4">
    <source>
        <dbReference type="Proteomes" id="UP001165090"/>
    </source>
</evidence>
<dbReference type="PROSITE" id="PS00108">
    <property type="entry name" value="PROTEIN_KINASE_ST"/>
    <property type="match status" value="1"/>
</dbReference>
<sequence>RALQRDMASFHAELSILSRLRHKNIVRLYGGCMRPPYIFLVMQLMRQSLDSVIHHAEQPLKLRKALQIARDVAAGLSYLHPTIVHRDLKPANILIDEHGTAKLSDFGLARYKFKAYLSTRTPDQGSVAYMAPECFNTDIGGLGPKTDIYSFGVLLWELLSGEYPWMGESNVQIIYKVAIKGERLPLPPADGTPFVASAFTGVSSYRSSSSAGSGNAPALVVPAAIRDLMDGCFAHQPNDRPDTHTAVCILDTVLMDLDNGKLVVQRPTNSSLRGNGCGDAGGLSLDADVGDGRHVCTAEGGRQIAGGSGGGSPTRGGAIAVVLGIDPGLGARSTASQVGGSGPGDSAQGSAPVTGVTASSACSVNSREPAITTGECLMAPGNQQQLATPFSNLDFLMH</sequence>
<dbReference type="Proteomes" id="UP001165090">
    <property type="component" value="Unassembled WGS sequence"/>
</dbReference>
<feature type="region of interest" description="Disordered" evidence="1">
    <location>
        <begin position="333"/>
        <end position="354"/>
    </location>
</feature>
<dbReference type="Pfam" id="PF07714">
    <property type="entry name" value="PK_Tyr_Ser-Thr"/>
    <property type="match status" value="1"/>
</dbReference>
<dbReference type="PROSITE" id="PS50011">
    <property type="entry name" value="PROTEIN_KINASE_DOM"/>
    <property type="match status" value="1"/>
</dbReference>
<dbReference type="PANTHER" id="PTHR44329:SF214">
    <property type="entry name" value="PROTEIN KINASE DOMAIN-CONTAINING PROTEIN"/>
    <property type="match status" value="1"/>
</dbReference>
<organism evidence="3 4">
    <name type="scientific">Volvox africanus</name>
    <dbReference type="NCBI Taxonomy" id="51714"/>
    <lineage>
        <taxon>Eukaryota</taxon>
        <taxon>Viridiplantae</taxon>
        <taxon>Chlorophyta</taxon>
        <taxon>core chlorophytes</taxon>
        <taxon>Chlorophyceae</taxon>
        <taxon>CS clade</taxon>
        <taxon>Chlamydomonadales</taxon>
        <taxon>Volvocaceae</taxon>
        <taxon>Volvox</taxon>
    </lineage>
</organism>
<dbReference type="InterPro" id="IPR000719">
    <property type="entry name" value="Prot_kinase_dom"/>
</dbReference>
<dbReference type="InterPro" id="IPR001245">
    <property type="entry name" value="Ser-Thr/Tyr_kinase_cat_dom"/>
</dbReference>
<name>A0ABQ5RXR4_9CHLO</name>
<dbReference type="Gene3D" id="1.10.510.10">
    <property type="entry name" value="Transferase(Phosphotransferase) domain 1"/>
    <property type="match status" value="1"/>
</dbReference>
<dbReference type="InterPro" id="IPR051681">
    <property type="entry name" value="Ser/Thr_Kinases-Pseudokinases"/>
</dbReference>
<dbReference type="InterPro" id="IPR008271">
    <property type="entry name" value="Ser/Thr_kinase_AS"/>
</dbReference>
<dbReference type="PANTHER" id="PTHR44329">
    <property type="entry name" value="SERINE/THREONINE-PROTEIN KINASE TNNI3K-RELATED"/>
    <property type="match status" value="1"/>
</dbReference>
<proteinExistence type="predicted"/>
<dbReference type="InterPro" id="IPR011009">
    <property type="entry name" value="Kinase-like_dom_sf"/>
</dbReference>
<accession>A0ABQ5RXR4</accession>
<dbReference type="Gene3D" id="3.30.200.20">
    <property type="entry name" value="Phosphorylase Kinase, domain 1"/>
    <property type="match status" value="1"/>
</dbReference>
<feature type="non-terminal residue" evidence="3">
    <location>
        <position position="1"/>
    </location>
</feature>
<gene>
    <name evidence="3" type="ORF">VaNZ11_005024</name>
</gene>
<evidence type="ECO:0000313" key="3">
    <source>
        <dbReference type="EMBL" id="GLI62415.1"/>
    </source>
</evidence>
<keyword evidence="4" id="KW-1185">Reference proteome</keyword>
<reference evidence="3 4" key="1">
    <citation type="journal article" date="2023" name="IScience">
        <title>Expanded male sex-determining region conserved during the evolution of homothallism in the green alga Volvox.</title>
        <authorList>
            <person name="Yamamoto K."/>
            <person name="Matsuzaki R."/>
            <person name="Mahakham W."/>
            <person name="Heman W."/>
            <person name="Sekimoto H."/>
            <person name="Kawachi M."/>
            <person name="Minakuchi Y."/>
            <person name="Toyoda A."/>
            <person name="Nozaki H."/>
        </authorList>
    </citation>
    <scope>NUCLEOTIDE SEQUENCE [LARGE SCALE GENOMIC DNA]</scope>
    <source>
        <strain evidence="3 4">NIES-4468</strain>
    </source>
</reference>
<dbReference type="SMART" id="SM00220">
    <property type="entry name" value="S_TKc"/>
    <property type="match status" value="1"/>
</dbReference>
<feature type="domain" description="Protein kinase" evidence="2">
    <location>
        <begin position="1"/>
        <end position="254"/>
    </location>
</feature>
<comment type="caution">
    <text evidence="3">The sequence shown here is derived from an EMBL/GenBank/DDBJ whole genome shotgun (WGS) entry which is preliminary data.</text>
</comment>